<proteinExistence type="predicted"/>
<gene>
    <name evidence="2" type="ORF">UM93_12370</name>
</gene>
<keyword evidence="3" id="KW-1185">Reference proteome</keyword>
<evidence type="ECO:0000313" key="3">
    <source>
        <dbReference type="Proteomes" id="UP000061839"/>
    </source>
</evidence>
<dbReference type="Proteomes" id="UP000061839">
    <property type="component" value="Chromosome"/>
</dbReference>
<dbReference type="HOGENOM" id="CLU_1286565_0_0_11"/>
<dbReference type="PATRIC" id="fig|1618207.4.peg.2509"/>
<feature type="chain" id="PRO_5002281195" evidence="1">
    <location>
        <begin position="31"/>
        <end position="214"/>
    </location>
</feature>
<accession>A0A0D4C185</accession>
<dbReference type="AlphaFoldDB" id="A0A0D4C185"/>
<organism evidence="2 3">
    <name type="scientific">Psychromicrobium lacuslunae</name>
    <dbReference type="NCBI Taxonomy" id="1618207"/>
    <lineage>
        <taxon>Bacteria</taxon>
        <taxon>Bacillati</taxon>
        <taxon>Actinomycetota</taxon>
        <taxon>Actinomycetes</taxon>
        <taxon>Micrococcales</taxon>
        <taxon>Micrococcaceae</taxon>
        <taxon>Psychromicrobium</taxon>
    </lineage>
</organism>
<feature type="signal peptide" evidence="1">
    <location>
        <begin position="1"/>
        <end position="30"/>
    </location>
</feature>
<dbReference type="STRING" id="1618207.UM93_12370"/>
<reference evidence="2 3" key="1">
    <citation type="journal article" date="2015" name="Genome Announc.">
        <title>Complete Genome Sequencing of Protease-Producing Novel Arthrobacter sp. Strain IHBB 11108 Using PacBio Single-Molecule Real-Time Sequencing Technology.</title>
        <authorList>
            <person name="Kiran S."/>
            <person name="Swarnkar M.K."/>
            <person name="Pal M."/>
            <person name="Thakur R."/>
            <person name="Tewari R."/>
            <person name="Singh A.K."/>
            <person name="Gulati A."/>
        </authorList>
    </citation>
    <scope>NUCLEOTIDE SEQUENCE [LARGE SCALE GENOMIC DNA]</scope>
    <source>
        <strain evidence="2 3">IHBB 11108</strain>
    </source>
</reference>
<sequence>MRPPIRYISVIALAAGLGLATAVSASTASAAPPPGNSTHFVDGLSNLPCDGVIYPVLESKNSYEESAGTTQNLPVGLETTLKVANKKTTTNQVQVVKMSGVQFTLEWAPKFADTANGKASLVVTHQTTTTYTNGSSVDFSQENSIKIKPKSKGLSATPIFIKMQGWGATYKCETGTSKKELVGDPKSVKVDLVLSAGWKIEKDGQPASTGDYSR</sequence>
<dbReference type="KEGG" id="ari:UM93_12370"/>
<name>A0A0D4C185_9MICC</name>
<dbReference type="EMBL" id="CP011005">
    <property type="protein sequence ID" value="AJT42101.1"/>
    <property type="molecule type" value="Genomic_DNA"/>
</dbReference>
<evidence type="ECO:0000256" key="1">
    <source>
        <dbReference type="SAM" id="SignalP"/>
    </source>
</evidence>
<protein>
    <submittedName>
        <fullName evidence="2">Uncharacterized protein</fullName>
    </submittedName>
</protein>
<evidence type="ECO:0000313" key="2">
    <source>
        <dbReference type="EMBL" id="AJT42101.1"/>
    </source>
</evidence>
<keyword evidence="1" id="KW-0732">Signal</keyword>